<sequence length="33" mass="3571">MYAMIILVLVALNLALAAQRPECDVWAAELGLV</sequence>
<keyword evidence="2" id="KW-1185">Reference proteome</keyword>
<dbReference type="PATRIC" id="fig|1121448.10.peg.1303"/>
<proteinExistence type="predicted"/>
<dbReference type="KEGG" id="dgg:DGI_1306"/>
<dbReference type="Proteomes" id="UP000016587">
    <property type="component" value="Chromosome"/>
</dbReference>
<reference evidence="2" key="2">
    <citation type="submission" date="2013-07" db="EMBL/GenBank/DDBJ databases">
        <authorList>
            <person name="Morais-Silva F.O."/>
            <person name="Rezende A.M."/>
            <person name="Pimentel C."/>
            <person name="Resende D.M."/>
            <person name="Santos C.I."/>
            <person name="Clemente C."/>
            <person name="de Oliveira L.M."/>
            <person name="da Silva S.M."/>
            <person name="Costa D.A."/>
            <person name="Varela-Raposo A."/>
            <person name="Horacio E.C.A."/>
            <person name="Matos M."/>
            <person name="Flores O."/>
            <person name="Ruiz J.C."/>
            <person name="Rodrigues-Pousada C."/>
        </authorList>
    </citation>
    <scope>NUCLEOTIDE SEQUENCE [LARGE SCALE GENOMIC DNA]</scope>
    <source>
        <strain evidence="2">ATCC 19364 / DSM 1382 / NCIMB 9332 / VKM B-1759</strain>
    </source>
</reference>
<reference evidence="1 2" key="1">
    <citation type="journal article" date="2013" name="J. Bacteriol.">
        <title>Roles of HynAB and Ech, the only two hydrogenases found in the model sulfate reducer Desulfovibrio gigas.</title>
        <authorList>
            <person name="Morais-Silva F.O."/>
            <person name="Santos C.I."/>
            <person name="Rodrigues R."/>
            <person name="Pereira I.A."/>
            <person name="Rodrigues-Pousada C."/>
        </authorList>
    </citation>
    <scope>NUCLEOTIDE SEQUENCE [LARGE SCALE GENOMIC DNA]</scope>
    <source>
        <strain evidence="2">ATCC 19364 / DSM 1382 / NCIMB 9332 / VKM B-1759</strain>
    </source>
</reference>
<dbReference type="HOGENOM" id="CLU_3381538_0_0_7"/>
<dbReference type="STRING" id="1121448.DGI_1306"/>
<organism evidence="1 2">
    <name type="scientific">Megalodesulfovibrio gigas (strain ATCC 19364 / DSM 1382 / NCIMB 9332 / VKM B-1759)</name>
    <name type="common">Desulfovibrio gigas</name>
    <dbReference type="NCBI Taxonomy" id="1121448"/>
    <lineage>
        <taxon>Bacteria</taxon>
        <taxon>Pseudomonadati</taxon>
        <taxon>Thermodesulfobacteriota</taxon>
        <taxon>Desulfovibrionia</taxon>
        <taxon>Desulfovibrionales</taxon>
        <taxon>Desulfovibrionaceae</taxon>
        <taxon>Megalodesulfovibrio</taxon>
    </lineage>
</organism>
<dbReference type="AlphaFoldDB" id="T2GB84"/>
<accession>T2GB84</accession>
<protein>
    <submittedName>
        <fullName evidence="1">Uncharacterized protein</fullName>
    </submittedName>
</protein>
<dbReference type="EMBL" id="CP006585">
    <property type="protein sequence ID" value="AGW13157.1"/>
    <property type="molecule type" value="Genomic_DNA"/>
</dbReference>
<name>T2GB84_MEGG1</name>
<gene>
    <name evidence="1" type="ORF">DGI_1306</name>
</gene>
<evidence type="ECO:0000313" key="2">
    <source>
        <dbReference type="Proteomes" id="UP000016587"/>
    </source>
</evidence>
<evidence type="ECO:0000313" key="1">
    <source>
        <dbReference type="EMBL" id="AGW13157.1"/>
    </source>
</evidence>